<dbReference type="InterPro" id="IPR015424">
    <property type="entry name" value="PyrdxlP-dep_Trfase"/>
</dbReference>
<dbReference type="InterPro" id="IPR015421">
    <property type="entry name" value="PyrdxlP-dep_Trfase_major"/>
</dbReference>
<dbReference type="SUPFAM" id="SSF46785">
    <property type="entry name" value="Winged helix' DNA-binding domain"/>
    <property type="match status" value="1"/>
</dbReference>
<proteinExistence type="inferred from homology"/>
<dbReference type="KEGG" id="bam:Bamb_6316"/>
<dbReference type="InterPro" id="IPR036390">
    <property type="entry name" value="WH_DNA-bd_sf"/>
</dbReference>
<protein>
    <submittedName>
        <fullName evidence="6">Transcriptional regulator, GntR family</fullName>
    </submittedName>
</protein>
<dbReference type="SUPFAM" id="SSF53383">
    <property type="entry name" value="PLP-dependent transferases"/>
    <property type="match status" value="1"/>
</dbReference>
<dbReference type="InterPro" id="IPR051446">
    <property type="entry name" value="HTH_trans_reg/aminotransferase"/>
</dbReference>
<dbReference type="InterPro" id="IPR004839">
    <property type="entry name" value="Aminotransferase_I/II_large"/>
</dbReference>
<comment type="similarity">
    <text evidence="1">In the C-terminal section; belongs to the class-I pyridoxal-phosphate-dependent aminotransferase family.</text>
</comment>
<evidence type="ECO:0000256" key="4">
    <source>
        <dbReference type="ARBA" id="ARBA00023125"/>
    </source>
</evidence>
<evidence type="ECO:0000256" key="5">
    <source>
        <dbReference type="ARBA" id="ARBA00023163"/>
    </source>
</evidence>
<name>Q0B1W3_BURCM</name>
<evidence type="ECO:0000256" key="2">
    <source>
        <dbReference type="ARBA" id="ARBA00022898"/>
    </source>
</evidence>
<dbReference type="CDD" id="cd07377">
    <property type="entry name" value="WHTH_GntR"/>
    <property type="match status" value="1"/>
</dbReference>
<evidence type="ECO:0000256" key="1">
    <source>
        <dbReference type="ARBA" id="ARBA00005384"/>
    </source>
</evidence>
<dbReference type="PANTHER" id="PTHR46577:SF1">
    <property type="entry name" value="HTH-TYPE TRANSCRIPTIONAL REGULATORY PROTEIN GABR"/>
    <property type="match status" value="1"/>
</dbReference>
<dbReference type="InterPro" id="IPR036388">
    <property type="entry name" value="WH-like_DNA-bd_sf"/>
</dbReference>
<accession>Q0B1W3</accession>
<gene>
    <name evidence="6" type="ordered locus">Bamb_6316</name>
</gene>
<organism evidence="6 7">
    <name type="scientific">Burkholderia ambifaria (strain ATCC BAA-244 / DSM 16087 / CCUG 44356 / LMG 19182 / AMMD)</name>
    <name type="common">Burkholderia cepacia (strain AMMD)</name>
    <dbReference type="NCBI Taxonomy" id="339670"/>
    <lineage>
        <taxon>Bacteria</taxon>
        <taxon>Pseudomonadati</taxon>
        <taxon>Pseudomonadota</taxon>
        <taxon>Betaproteobacteria</taxon>
        <taxon>Burkholderiales</taxon>
        <taxon>Burkholderiaceae</taxon>
        <taxon>Burkholderia</taxon>
        <taxon>Burkholderia cepacia complex</taxon>
    </lineage>
</organism>
<dbReference type="AlphaFoldDB" id="Q0B1W3"/>
<dbReference type="Gene3D" id="3.40.640.10">
    <property type="entry name" value="Type I PLP-dependent aspartate aminotransferase-like (Major domain)"/>
    <property type="match status" value="1"/>
</dbReference>
<dbReference type="GO" id="GO:0030170">
    <property type="term" value="F:pyridoxal phosphate binding"/>
    <property type="evidence" value="ECO:0007669"/>
    <property type="project" value="InterPro"/>
</dbReference>
<keyword evidence="4" id="KW-0238">DNA-binding</keyword>
<dbReference type="InterPro" id="IPR000524">
    <property type="entry name" value="Tscrpt_reg_HTH_GntR"/>
</dbReference>
<sequence>MEKPSSRSRKSLSVLFTLDGKGVLVDQLVRALRIEIAKAQPGTRLPPTRDLAKELGVSRNTVTTAYSELVNEGCIVSRFGAGSVVAERLAGKPAAAAPTTHAATPAPVLSHFARRLRSLEPSPILERPELKYDFRYGLPVTDDFPFSKWSRIVARRATVSATSNIGYGHPGGYPALRTEIAEYLARARGIQCRPDDIVITNGSQQALDLIARLLIDPEDGVVIEEPHFEGAREAFAAAGARIIAVPVDKDGLQTAKLPGASAHCRAVYVTPSHQFPTGAILSATRRRELLDWAGEHNAFVVEDDYDAELRYDVRPQASIKAVDSGDRVIYVGTMSKVLFPSLRIGYIVSPRHLLPSLLAAKHVCDRQTPLLLQSSLSDFISQGHFDRYLVEQKRLCGRKRAAFMRAVDECLGEHVTVQGISAGIHALVWLNKRTSCDVPKLIDAAAQAGVGIYPVTPYFLHAPRKAGLLLGYASMEEALIREGIERLARVVRG</sequence>
<keyword evidence="7" id="KW-1185">Reference proteome</keyword>
<evidence type="ECO:0000313" key="7">
    <source>
        <dbReference type="Proteomes" id="UP000000662"/>
    </source>
</evidence>
<dbReference type="PANTHER" id="PTHR46577">
    <property type="entry name" value="HTH-TYPE TRANSCRIPTIONAL REGULATORY PROTEIN GABR"/>
    <property type="match status" value="1"/>
</dbReference>
<keyword evidence="3" id="KW-0805">Transcription regulation</keyword>
<evidence type="ECO:0000256" key="3">
    <source>
        <dbReference type="ARBA" id="ARBA00023015"/>
    </source>
</evidence>
<keyword evidence="2" id="KW-0663">Pyridoxal phosphate</keyword>
<dbReference type="EMBL" id="CP000442">
    <property type="protein sequence ID" value="ABI91860.1"/>
    <property type="molecule type" value="Genomic_DNA"/>
</dbReference>
<dbReference type="eggNOG" id="COG1167">
    <property type="taxonomic scope" value="Bacteria"/>
</dbReference>
<dbReference type="Gene3D" id="1.10.10.10">
    <property type="entry name" value="Winged helix-like DNA-binding domain superfamily/Winged helix DNA-binding domain"/>
    <property type="match status" value="1"/>
</dbReference>
<dbReference type="GO" id="GO:0003700">
    <property type="term" value="F:DNA-binding transcription factor activity"/>
    <property type="evidence" value="ECO:0007669"/>
    <property type="project" value="InterPro"/>
</dbReference>
<dbReference type="GO" id="GO:0003677">
    <property type="term" value="F:DNA binding"/>
    <property type="evidence" value="ECO:0007669"/>
    <property type="project" value="UniProtKB-KW"/>
</dbReference>
<keyword evidence="5" id="KW-0804">Transcription</keyword>
<dbReference type="Proteomes" id="UP000000662">
    <property type="component" value="Chromosome 3"/>
</dbReference>
<evidence type="ECO:0000313" key="6">
    <source>
        <dbReference type="EMBL" id="ABI91860.1"/>
    </source>
</evidence>
<reference evidence="6" key="1">
    <citation type="submission" date="2006-08" db="EMBL/GenBank/DDBJ databases">
        <title>Complete sequence of Chromosome 3 of Burkholderia cepacia AMMD.</title>
        <authorList>
            <consortium name="US DOE Joint Genome Institute"/>
            <person name="Copeland A."/>
            <person name="Lucas S."/>
            <person name="Lapidus A."/>
            <person name="Barry K."/>
            <person name="Detter J.C."/>
            <person name="Glavina del Rio T."/>
            <person name="Hammon N."/>
            <person name="Israni S."/>
            <person name="Pitluck S."/>
            <person name="Bruce D."/>
            <person name="Chain P."/>
            <person name="Malfatti S."/>
            <person name="Shin M."/>
            <person name="Vergez L."/>
            <person name="Schmutz J."/>
            <person name="Larimer F."/>
            <person name="Land M."/>
            <person name="Hauser L."/>
            <person name="Kyrpides N."/>
            <person name="Kim E."/>
            <person name="Parke J."/>
            <person name="Coenye T."/>
            <person name="Konstantinidis K."/>
            <person name="Ramette A."/>
            <person name="Tiedje J."/>
            <person name="Richardson P."/>
        </authorList>
    </citation>
    <scope>NUCLEOTIDE SEQUENCE</scope>
    <source>
        <strain evidence="6">AMMD</strain>
    </source>
</reference>
<dbReference type="SMART" id="SM00345">
    <property type="entry name" value="HTH_GNTR"/>
    <property type="match status" value="1"/>
</dbReference>
<dbReference type="Pfam" id="PF00392">
    <property type="entry name" value="GntR"/>
    <property type="match status" value="1"/>
</dbReference>
<dbReference type="PROSITE" id="PS50949">
    <property type="entry name" value="HTH_GNTR"/>
    <property type="match status" value="1"/>
</dbReference>
<dbReference type="PATRIC" id="fig|339670.21.peg.6194"/>
<dbReference type="PRINTS" id="PR00035">
    <property type="entry name" value="HTHGNTR"/>
</dbReference>
<dbReference type="Pfam" id="PF00155">
    <property type="entry name" value="Aminotran_1_2"/>
    <property type="match status" value="1"/>
</dbReference>
<dbReference type="CDD" id="cd00609">
    <property type="entry name" value="AAT_like"/>
    <property type="match status" value="1"/>
</dbReference>